<evidence type="ECO:0000313" key="1">
    <source>
        <dbReference type="Proteomes" id="UP000035642"/>
    </source>
</evidence>
<accession>A0A0K0CXU3</accession>
<evidence type="ECO:0000313" key="2">
    <source>
        <dbReference type="WBParaSite" id="ACAC_0000242501-mRNA-1"/>
    </source>
</evidence>
<sequence length="76" mass="9050">LQVSLSRETGRTLHFSFIQFSIIHCHILDFTSVIIRCGESVVNWKRQLERLWWKKLYVLETTVQLCEQRLSTVDNV</sequence>
<reference evidence="1" key="1">
    <citation type="submission" date="2012-09" db="EMBL/GenBank/DDBJ databases">
        <authorList>
            <person name="Martin A.A."/>
        </authorList>
    </citation>
    <scope>NUCLEOTIDE SEQUENCE</scope>
</reference>
<organism evidence="1 2">
    <name type="scientific">Angiostrongylus cantonensis</name>
    <name type="common">Rat lungworm</name>
    <dbReference type="NCBI Taxonomy" id="6313"/>
    <lineage>
        <taxon>Eukaryota</taxon>
        <taxon>Metazoa</taxon>
        <taxon>Ecdysozoa</taxon>
        <taxon>Nematoda</taxon>
        <taxon>Chromadorea</taxon>
        <taxon>Rhabditida</taxon>
        <taxon>Rhabditina</taxon>
        <taxon>Rhabditomorpha</taxon>
        <taxon>Strongyloidea</taxon>
        <taxon>Metastrongylidae</taxon>
        <taxon>Angiostrongylus</taxon>
    </lineage>
</organism>
<protein>
    <submittedName>
        <fullName evidence="2">Ovule protein</fullName>
    </submittedName>
</protein>
<dbReference type="Proteomes" id="UP000035642">
    <property type="component" value="Unassembled WGS sequence"/>
</dbReference>
<reference evidence="2" key="2">
    <citation type="submission" date="2016-04" db="UniProtKB">
        <authorList>
            <consortium name="WormBaseParasite"/>
        </authorList>
    </citation>
    <scope>IDENTIFICATION</scope>
</reference>
<name>A0A0K0CXU3_ANGCA</name>
<dbReference type="AlphaFoldDB" id="A0A0K0CXU3"/>
<proteinExistence type="predicted"/>
<keyword evidence="1" id="KW-1185">Reference proteome</keyword>
<dbReference type="WBParaSite" id="ACAC_0000242501-mRNA-1">
    <property type="protein sequence ID" value="ACAC_0000242501-mRNA-1"/>
    <property type="gene ID" value="ACAC_0000242501"/>
</dbReference>